<dbReference type="Proteomes" id="UP001218188">
    <property type="component" value="Unassembled WGS sequence"/>
</dbReference>
<evidence type="ECO:0000313" key="2">
    <source>
        <dbReference type="Proteomes" id="UP001218188"/>
    </source>
</evidence>
<gene>
    <name evidence="1" type="ORF">C8F04DRAFT_954038</name>
</gene>
<sequence>MSSGSLGFALTFIEPFSAPSAHTGYNDTSITDDMVREVYMSFAERTRSEESPEYLRNLSPICLGADNTFKVAGKATVVDASKTRTKLMKGGVASIINDSNEIISWLAADIRNAVLKNSASKGVLAQYWDQEEQESKMIAVYNKYSVKGGVWSAAAHAVHTAQLKHLRKGCLSRRDQTVASDGSRIEGSHKGWNSIQRASASGLELQTALSHDFVHRQNIRVAFGKTANTSNLDDFLRTTFGSHHSRLVSHSASVWNEIVHTEATRRKASASNEFLRPVLKNIASGETFSLVKSEHNDTFGGLLTIKDETLDDDDQLFNQALENPSNPEEILGDLNIDPALLLQPLPSSIAESSMGPDLVCNPP</sequence>
<organism evidence="1 2">
    <name type="scientific">Mycena alexandri</name>
    <dbReference type="NCBI Taxonomy" id="1745969"/>
    <lineage>
        <taxon>Eukaryota</taxon>
        <taxon>Fungi</taxon>
        <taxon>Dikarya</taxon>
        <taxon>Basidiomycota</taxon>
        <taxon>Agaricomycotina</taxon>
        <taxon>Agaricomycetes</taxon>
        <taxon>Agaricomycetidae</taxon>
        <taxon>Agaricales</taxon>
        <taxon>Marasmiineae</taxon>
        <taxon>Mycenaceae</taxon>
        <taxon>Mycena</taxon>
    </lineage>
</organism>
<dbReference type="EMBL" id="JARJCM010000044">
    <property type="protein sequence ID" value="KAJ7036211.1"/>
    <property type="molecule type" value="Genomic_DNA"/>
</dbReference>
<keyword evidence="2" id="KW-1185">Reference proteome</keyword>
<reference evidence="1" key="1">
    <citation type="submission" date="2023-03" db="EMBL/GenBank/DDBJ databases">
        <title>Massive genome expansion in bonnet fungi (Mycena s.s.) driven by repeated elements and novel gene families across ecological guilds.</title>
        <authorList>
            <consortium name="Lawrence Berkeley National Laboratory"/>
            <person name="Harder C.B."/>
            <person name="Miyauchi S."/>
            <person name="Viragh M."/>
            <person name="Kuo A."/>
            <person name="Thoen E."/>
            <person name="Andreopoulos B."/>
            <person name="Lu D."/>
            <person name="Skrede I."/>
            <person name="Drula E."/>
            <person name="Henrissat B."/>
            <person name="Morin E."/>
            <person name="Kohler A."/>
            <person name="Barry K."/>
            <person name="LaButti K."/>
            <person name="Morin E."/>
            <person name="Salamov A."/>
            <person name="Lipzen A."/>
            <person name="Mereny Z."/>
            <person name="Hegedus B."/>
            <person name="Baldrian P."/>
            <person name="Stursova M."/>
            <person name="Weitz H."/>
            <person name="Taylor A."/>
            <person name="Grigoriev I.V."/>
            <person name="Nagy L.G."/>
            <person name="Martin F."/>
            <person name="Kauserud H."/>
        </authorList>
    </citation>
    <scope>NUCLEOTIDE SEQUENCE</scope>
    <source>
        <strain evidence="1">CBHHK200</strain>
    </source>
</reference>
<proteinExistence type="predicted"/>
<evidence type="ECO:0000313" key="1">
    <source>
        <dbReference type="EMBL" id="KAJ7036211.1"/>
    </source>
</evidence>
<dbReference type="AlphaFoldDB" id="A0AAD6SY53"/>
<name>A0AAD6SY53_9AGAR</name>
<comment type="caution">
    <text evidence="1">The sequence shown here is derived from an EMBL/GenBank/DDBJ whole genome shotgun (WGS) entry which is preliminary data.</text>
</comment>
<accession>A0AAD6SY53</accession>
<protein>
    <submittedName>
        <fullName evidence="1">Uncharacterized protein</fullName>
    </submittedName>
</protein>